<dbReference type="Pfam" id="PF02361">
    <property type="entry name" value="CbiQ"/>
    <property type="match status" value="1"/>
</dbReference>
<name>A0ABT2SKS5_9FIRM</name>
<evidence type="ECO:0000256" key="4">
    <source>
        <dbReference type="ARBA" id="ARBA00023136"/>
    </source>
</evidence>
<keyword evidence="4 5" id="KW-0472">Membrane</keyword>
<evidence type="ECO:0000256" key="1">
    <source>
        <dbReference type="ARBA" id="ARBA00004141"/>
    </source>
</evidence>
<evidence type="ECO:0000256" key="3">
    <source>
        <dbReference type="ARBA" id="ARBA00022989"/>
    </source>
</evidence>
<proteinExistence type="predicted"/>
<feature type="transmembrane region" description="Helical" evidence="5">
    <location>
        <begin position="113"/>
        <end position="135"/>
    </location>
</feature>
<keyword evidence="3 5" id="KW-1133">Transmembrane helix</keyword>
<evidence type="ECO:0000313" key="7">
    <source>
        <dbReference type="Proteomes" id="UP001652338"/>
    </source>
</evidence>
<accession>A0ABT2SKS5</accession>
<dbReference type="InterPro" id="IPR003339">
    <property type="entry name" value="ABC/ECF_trnsptr_transmembrane"/>
</dbReference>
<dbReference type="PANTHER" id="PTHR33514">
    <property type="entry name" value="PROTEIN ABCI12, CHLOROPLASTIC"/>
    <property type="match status" value="1"/>
</dbReference>
<sequence>MSTILKYEQKDTWIDELTGVTKLLFFLLWSVVSMITYDTRVLLVMLVLSVIIFRMSRISWKQVGTVFKFILLFLCLNLVMVFFFSPFQGCKIYGSRTELGHLFGSYYMTKEQLFYEFNIMIKYFTVAPAVLMFICTTNPSEFAASLNRIGIPYHVGYSVAIALRYIPDVQEDFTRIKNAQAARGIEMSSKASLFSRIKNTATILLPLIFTGMERIDTISNAMELRRFGLHKKRTWYSGRPLKTADYAVMIFLVVFSVGALILTFQNGSRFYNPF</sequence>
<evidence type="ECO:0000313" key="6">
    <source>
        <dbReference type="EMBL" id="MCU6724683.1"/>
    </source>
</evidence>
<reference evidence="6 7" key="1">
    <citation type="journal article" date="2021" name="ISME Commun">
        <title>Automated analysis of genomic sequences facilitates high-throughput and comprehensive description of bacteria.</title>
        <authorList>
            <person name="Hitch T.C.A."/>
        </authorList>
    </citation>
    <scope>NUCLEOTIDE SEQUENCE [LARGE SCALE GENOMIC DNA]</scope>
    <source>
        <strain evidence="6 7">Sanger_29</strain>
    </source>
</reference>
<keyword evidence="2 5" id="KW-0812">Transmembrane</keyword>
<feature type="transmembrane region" description="Helical" evidence="5">
    <location>
        <begin position="23"/>
        <end position="53"/>
    </location>
</feature>
<comment type="caution">
    <text evidence="6">The sequence shown here is derived from an EMBL/GenBank/DDBJ whole genome shotgun (WGS) entry which is preliminary data.</text>
</comment>
<comment type="subcellular location">
    <subcellularLocation>
        <location evidence="1">Membrane</location>
        <topology evidence="1">Multi-pass membrane protein</topology>
    </subcellularLocation>
</comment>
<dbReference type="PANTHER" id="PTHR33514:SF1">
    <property type="entry name" value="ABC TRANSPORTER PERMEASE"/>
    <property type="match status" value="1"/>
</dbReference>
<keyword evidence="7" id="KW-1185">Reference proteome</keyword>
<dbReference type="EMBL" id="JAOQKE010000003">
    <property type="protein sequence ID" value="MCU6724683.1"/>
    <property type="molecule type" value="Genomic_DNA"/>
</dbReference>
<feature type="transmembrane region" description="Helical" evidence="5">
    <location>
        <begin position="65"/>
        <end position="85"/>
    </location>
</feature>
<dbReference type="RefSeq" id="WP_262654138.1">
    <property type="nucleotide sequence ID" value="NZ_JAOQKE010000003.1"/>
</dbReference>
<evidence type="ECO:0000256" key="5">
    <source>
        <dbReference type="SAM" id="Phobius"/>
    </source>
</evidence>
<dbReference type="Proteomes" id="UP001652338">
    <property type="component" value="Unassembled WGS sequence"/>
</dbReference>
<protein>
    <submittedName>
        <fullName evidence="6">Energy-coupling factor transporter transmembrane protein EcfT</fullName>
    </submittedName>
</protein>
<gene>
    <name evidence="6" type="ORF">OCV47_04795</name>
</gene>
<organism evidence="6 7">
    <name type="scientific">Muricoprocola aceti</name>
    <dbReference type="NCBI Taxonomy" id="2981772"/>
    <lineage>
        <taxon>Bacteria</taxon>
        <taxon>Bacillati</taxon>
        <taxon>Bacillota</taxon>
        <taxon>Clostridia</taxon>
        <taxon>Lachnospirales</taxon>
        <taxon>Lachnospiraceae</taxon>
        <taxon>Muricoprocola</taxon>
    </lineage>
</organism>
<feature type="transmembrane region" description="Helical" evidence="5">
    <location>
        <begin position="246"/>
        <end position="264"/>
    </location>
</feature>
<evidence type="ECO:0000256" key="2">
    <source>
        <dbReference type="ARBA" id="ARBA00022692"/>
    </source>
</evidence>
<dbReference type="CDD" id="cd16914">
    <property type="entry name" value="EcfT"/>
    <property type="match status" value="1"/>
</dbReference>